<dbReference type="EMBL" id="CAJVPU010002046">
    <property type="protein sequence ID" value="CAG8493825.1"/>
    <property type="molecule type" value="Genomic_DNA"/>
</dbReference>
<keyword evidence="2" id="KW-1185">Reference proteome</keyword>
<protein>
    <submittedName>
        <fullName evidence="1">4205_t:CDS:1</fullName>
    </submittedName>
</protein>
<dbReference type="Proteomes" id="UP000789702">
    <property type="component" value="Unassembled WGS sequence"/>
</dbReference>
<proteinExistence type="predicted"/>
<reference evidence="1" key="1">
    <citation type="submission" date="2021-06" db="EMBL/GenBank/DDBJ databases">
        <authorList>
            <person name="Kallberg Y."/>
            <person name="Tangrot J."/>
            <person name="Rosling A."/>
        </authorList>
    </citation>
    <scope>NUCLEOTIDE SEQUENCE</scope>
    <source>
        <strain evidence="1">IL203A</strain>
    </source>
</reference>
<gene>
    <name evidence="1" type="ORF">DHETER_LOCUS2682</name>
</gene>
<evidence type="ECO:0000313" key="2">
    <source>
        <dbReference type="Proteomes" id="UP000789702"/>
    </source>
</evidence>
<accession>A0ACA9KUS8</accession>
<evidence type="ECO:0000313" key="1">
    <source>
        <dbReference type="EMBL" id="CAG8493825.1"/>
    </source>
</evidence>
<comment type="caution">
    <text evidence="1">The sequence shown here is derived from an EMBL/GenBank/DDBJ whole genome shotgun (WGS) entry which is preliminary data.</text>
</comment>
<sequence length="113" mass="13063">MNKDKSHKDTFYWYCEKQDIFNCSGCAVMKLIDNRHYLKNALDHNCVAETSQSVVVKMIARIKEQIQKTNDRLAQIVQIAITNTSQYVYPYLPLSKLIDKLFKGLGTLTFPQS</sequence>
<organism evidence="1 2">
    <name type="scientific">Dentiscutata heterogama</name>
    <dbReference type="NCBI Taxonomy" id="1316150"/>
    <lineage>
        <taxon>Eukaryota</taxon>
        <taxon>Fungi</taxon>
        <taxon>Fungi incertae sedis</taxon>
        <taxon>Mucoromycota</taxon>
        <taxon>Glomeromycotina</taxon>
        <taxon>Glomeromycetes</taxon>
        <taxon>Diversisporales</taxon>
        <taxon>Gigasporaceae</taxon>
        <taxon>Dentiscutata</taxon>
    </lineage>
</organism>
<name>A0ACA9KUS8_9GLOM</name>